<evidence type="ECO:0000313" key="3">
    <source>
        <dbReference type="EMBL" id="WOA51460.1"/>
    </source>
</evidence>
<dbReference type="SUPFAM" id="SSF46785">
    <property type="entry name" value="Winged helix' DNA-binding domain"/>
    <property type="match status" value="1"/>
</dbReference>
<dbReference type="EMBL" id="JAWLLM010000004">
    <property type="protein sequence ID" value="MDV7041666.1"/>
    <property type="molecule type" value="Genomic_DNA"/>
</dbReference>
<evidence type="ECO:0000313" key="4">
    <source>
        <dbReference type="Proteomes" id="UP001187868"/>
    </source>
</evidence>
<protein>
    <submittedName>
        <fullName evidence="3">FeoC-like transcriptional regulator</fullName>
    </submittedName>
</protein>
<dbReference type="EMBL" id="CP136339">
    <property type="protein sequence ID" value="WOA51460.1"/>
    <property type="molecule type" value="Genomic_DNA"/>
</dbReference>
<dbReference type="GeneID" id="43520979"/>
<reference evidence="3" key="1">
    <citation type="submission" date="2023-10" db="EMBL/GenBank/DDBJ databases">
        <title>Clonality and diversity in the soft rot Dickeya solani phytopathogen.</title>
        <authorList>
            <person name="Pedron J."/>
            <person name="Van Gijsegem F."/>
            <person name="Portier P."/>
            <person name="Taghouti G."/>
        </authorList>
    </citation>
    <scope>NUCLEOTIDE SEQUENCE</scope>
    <source>
        <strain evidence="3">CFBP5647</strain>
    </source>
</reference>
<accession>A0AAP3D7X4</accession>
<sequence length="74" mass="8344">MMTLLELRDFVRERKKVSLQDISTAFQTDPGVVEGMLAVWVQKGKIRFHSGEAAPKCGSCCGCDKSLGQYYEWL</sequence>
<dbReference type="InterPro" id="IPR036388">
    <property type="entry name" value="WH-like_DNA-bd_sf"/>
</dbReference>
<organism evidence="3 5">
    <name type="scientific">Dickeya solani</name>
    <dbReference type="NCBI Taxonomy" id="1089444"/>
    <lineage>
        <taxon>Bacteria</taxon>
        <taxon>Pseudomonadati</taxon>
        <taxon>Pseudomonadota</taxon>
        <taxon>Gammaproteobacteria</taxon>
        <taxon>Enterobacterales</taxon>
        <taxon>Pectobacteriaceae</taxon>
        <taxon>Dickeya</taxon>
    </lineage>
</organism>
<evidence type="ECO:0000313" key="5">
    <source>
        <dbReference type="Proteomes" id="UP001304423"/>
    </source>
</evidence>
<dbReference type="InterPro" id="IPR036390">
    <property type="entry name" value="WH_DNA-bd_sf"/>
</dbReference>
<dbReference type="Pfam" id="PF09012">
    <property type="entry name" value="FeoC"/>
    <property type="match status" value="1"/>
</dbReference>
<dbReference type="InterPro" id="IPR015102">
    <property type="entry name" value="Tscrpt_reg_HTH_FeoC"/>
</dbReference>
<reference evidence="2 4" key="2">
    <citation type="submission" date="2023-10" db="EMBL/GenBank/DDBJ databases">
        <title>Clonality and diversity in the soft rot Dickeya solani phytopathogen.</title>
        <authorList>
            <person name="Pedron J."/>
            <person name="Van Gijisegem F."/>
            <person name="Portier P."/>
            <person name="Taghouti G."/>
        </authorList>
    </citation>
    <scope>NUCLEOTIDE SEQUENCE [LARGE SCALE GENOMIC DNA]</scope>
    <source>
        <strain evidence="2 4">FVG2-MFV017-A9</strain>
    </source>
</reference>
<gene>
    <name evidence="2" type="ORF">RUJ08_05940</name>
    <name evidence="3" type="ORF">RXA29_16300</name>
</gene>
<name>A0AAP3D7X4_9GAMM</name>
<keyword evidence="4" id="KW-1185">Reference proteome</keyword>
<dbReference type="Gene3D" id="1.10.10.10">
    <property type="entry name" value="Winged helix-like DNA-binding domain superfamily/Winged helix DNA-binding domain"/>
    <property type="match status" value="1"/>
</dbReference>
<dbReference type="Proteomes" id="UP001304423">
    <property type="component" value="Chromosome"/>
</dbReference>
<evidence type="ECO:0000259" key="1">
    <source>
        <dbReference type="Pfam" id="PF09012"/>
    </source>
</evidence>
<proteinExistence type="predicted"/>
<dbReference type="AlphaFoldDB" id="A0AAP3D7X4"/>
<evidence type="ECO:0000313" key="2">
    <source>
        <dbReference type="EMBL" id="MDV7041666.1"/>
    </source>
</evidence>
<dbReference type="RefSeq" id="WP_022633661.1">
    <property type="nucleotide sequence ID" value="NZ_CP017454.1"/>
</dbReference>
<feature type="domain" description="Transcriptional regulator HTH-type FeoC" evidence="1">
    <location>
        <begin position="3"/>
        <end position="72"/>
    </location>
</feature>
<dbReference type="Proteomes" id="UP001187868">
    <property type="component" value="Unassembled WGS sequence"/>
</dbReference>